<evidence type="ECO:0000313" key="1">
    <source>
        <dbReference type="EMBL" id="KAI8548570.1"/>
    </source>
</evidence>
<keyword evidence="2" id="KW-1185">Reference proteome</keyword>
<dbReference type="EMBL" id="CM046394">
    <property type="protein sequence ID" value="KAI8548570.1"/>
    <property type="molecule type" value="Genomic_DNA"/>
</dbReference>
<protein>
    <submittedName>
        <fullName evidence="1">Uncharacterized protein</fullName>
    </submittedName>
</protein>
<gene>
    <name evidence="1" type="ORF">RHMOL_Rhmol07G0282800</name>
</gene>
<proteinExistence type="predicted"/>
<comment type="caution">
    <text evidence="1">The sequence shown here is derived from an EMBL/GenBank/DDBJ whole genome shotgun (WGS) entry which is preliminary data.</text>
</comment>
<dbReference type="Proteomes" id="UP001062846">
    <property type="component" value="Chromosome 7"/>
</dbReference>
<name>A0ACC0N5M3_RHOML</name>
<evidence type="ECO:0000313" key="2">
    <source>
        <dbReference type="Proteomes" id="UP001062846"/>
    </source>
</evidence>
<reference evidence="1" key="1">
    <citation type="submission" date="2022-02" db="EMBL/GenBank/DDBJ databases">
        <title>Plant Genome Project.</title>
        <authorList>
            <person name="Zhang R.-G."/>
        </authorList>
    </citation>
    <scope>NUCLEOTIDE SEQUENCE</scope>
    <source>
        <strain evidence="1">AT1</strain>
    </source>
</reference>
<sequence length="304" mass="34117">MTIEMEISNPKAKLLYFYFQSGHNMILVLSLLLACCSQLVVSHSAVKYLPGFQGPLPFEFETGWDDSSLTLYVGVDESEEVQLFYYFVKSESNPQEDPLVASIIFVDLPVGTGFSYARTSLASHSTDLQACDQAYQFLSKWLMDHPEFHSNQVYVGGDSYSGITVPVIVQLISNGNEAGIKPFIHLMCTNGINNAHVLEPSCGFASPKPYWELFVVSNVTFRLKVGFSSITLQELIDEQIDGYRLSHSWLNNDSVQEALHIQKAWIRTLNYSIVDDWRPWVVEGQDAGYTRTYSNGMTCATVKA</sequence>
<accession>A0ACC0N5M3</accession>
<organism evidence="1 2">
    <name type="scientific">Rhododendron molle</name>
    <name type="common">Chinese azalea</name>
    <name type="synonym">Azalea mollis</name>
    <dbReference type="NCBI Taxonomy" id="49168"/>
    <lineage>
        <taxon>Eukaryota</taxon>
        <taxon>Viridiplantae</taxon>
        <taxon>Streptophyta</taxon>
        <taxon>Embryophyta</taxon>
        <taxon>Tracheophyta</taxon>
        <taxon>Spermatophyta</taxon>
        <taxon>Magnoliopsida</taxon>
        <taxon>eudicotyledons</taxon>
        <taxon>Gunneridae</taxon>
        <taxon>Pentapetalae</taxon>
        <taxon>asterids</taxon>
        <taxon>Ericales</taxon>
        <taxon>Ericaceae</taxon>
        <taxon>Ericoideae</taxon>
        <taxon>Rhodoreae</taxon>
        <taxon>Rhododendron</taxon>
    </lineage>
</organism>